<dbReference type="WormBase" id="Y26G10.2">
    <property type="protein sequence ID" value="CE19057"/>
    <property type="gene ID" value="WBGene00005255"/>
    <property type="gene designation" value="srh-32"/>
</dbReference>
<evidence type="ECO:0000313" key="3">
    <source>
        <dbReference type="Proteomes" id="UP000001940"/>
    </source>
</evidence>
<dbReference type="PaxDb" id="6239-Y26G10.2"/>
<feature type="transmembrane region" description="Helical" evidence="1">
    <location>
        <begin position="54"/>
        <end position="80"/>
    </location>
</feature>
<feature type="transmembrane region" description="Helical" evidence="1">
    <location>
        <begin position="203"/>
        <end position="228"/>
    </location>
</feature>
<dbReference type="Proteomes" id="UP000001940">
    <property type="component" value="Chromosome V"/>
</dbReference>
<dbReference type="GeneID" id="189554"/>
<evidence type="ECO:0000313" key="4">
    <source>
        <dbReference type="WormBase" id="Y26G10.2"/>
    </source>
</evidence>
<protein>
    <submittedName>
        <fullName evidence="2">Serpentine Receptor, class H</fullName>
    </submittedName>
</protein>
<dbReference type="FunCoup" id="Q9XTV0">
    <property type="interactions" value="146"/>
</dbReference>
<dbReference type="PhylomeDB" id="Q9XTV0"/>
<dbReference type="InParanoid" id="Q9XTV0"/>
<keyword evidence="2" id="KW-0675">Receptor</keyword>
<dbReference type="HOGENOM" id="CLU_072158_0_0_1"/>
<proteinExistence type="predicted"/>
<dbReference type="CTD" id="189554"/>
<feature type="transmembrane region" description="Helical" evidence="1">
    <location>
        <begin position="140"/>
        <end position="160"/>
    </location>
</feature>
<keyword evidence="3" id="KW-1185">Reference proteome</keyword>
<dbReference type="InterPro" id="IPR019422">
    <property type="entry name" value="7TM_GPCR_serpentine_rcpt_Srh"/>
</dbReference>
<evidence type="ECO:0000256" key="1">
    <source>
        <dbReference type="SAM" id="Phobius"/>
    </source>
</evidence>
<dbReference type="OrthoDB" id="5819164at2759"/>
<dbReference type="eggNOG" id="ENOG502THN8">
    <property type="taxonomic scope" value="Eukaryota"/>
</dbReference>
<dbReference type="RefSeq" id="NP_001346694.1">
    <property type="nucleotide sequence ID" value="NM_001359794.1"/>
</dbReference>
<keyword evidence="1" id="KW-0812">Transmembrane</keyword>
<dbReference type="UCSC" id="Y26G10.2">
    <property type="organism name" value="c. elegans"/>
</dbReference>
<feature type="transmembrane region" description="Helical" evidence="1">
    <location>
        <begin position="100"/>
        <end position="119"/>
    </location>
</feature>
<sequence length="337" mass="39970">MSSSPVLSKSIWNENPTFYIWTRQHIFGLFTFLYPLTYYVVLFKTPKNFGSLKWFLVFHIFSITCQWLCSFLLVNFYTFVPSKITRIDGLLIDFIDINTLFTSMYVVYSLASSSCLLLFCNRILSILNMYRKSKTCIRRFFELILYIFVFLFPNIMFYGFQIPDQSSIKEMTKQISPYYPDCIDNPNIIVFISPDTEKQKKSLIFYLIYLLSLAIASILSAQFAYFLLSKRMTNQSEKTRKMHQKFNRRTLFQVLIDTSFTSIPFTISNMVTLFRWRVPELTYFVDFTSKSGSTACIFVLFLYYEPYQKWLLEVFRLKSRRNSVRHVTTIVNKSADI</sequence>
<feature type="transmembrane region" description="Helical" evidence="1">
    <location>
        <begin position="249"/>
        <end position="267"/>
    </location>
</feature>
<reference evidence="2 3" key="1">
    <citation type="journal article" date="1998" name="Science">
        <title>Genome sequence of the nematode C. elegans: a platform for investigating biology.</title>
        <authorList>
            <consortium name="The C. elegans sequencing consortium"/>
            <person name="Sulson J.E."/>
            <person name="Waterston R."/>
        </authorList>
    </citation>
    <scope>NUCLEOTIDE SEQUENCE [LARGE SCALE GENOMIC DNA]</scope>
    <source>
        <strain evidence="2 3">Bristol N2</strain>
    </source>
</reference>
<gene>
    <name evidence="2 4" type="primary">srh-32</name>
    <name evidence="2" type="ORF">CELE_Y26G10.2</name>
    <name evidence="4" type="ORF">Y26G10.2</name>
</gene>
<evidence type="ECO:0000313" key="2">
    <source>
        <dbReference type="EMBL" id="CAB11545.3"/>
    </source>
</evidence>
<dbReference type="AGR" id="WB:WBGene00005255"/>
<dbReference type="KEGG" id="cel:CELE_Y26G10.2"/>
<dbReference type="EMBL" id="BX284605">
    <property type="protein sequence ID" value="CAB11545.3"/>
    <property type="molecule type" value="Genomic_DNA"/>
</dbReference>
<keyword evidence="1" id="KW-1133">Transmembrane helix</keyword>
<accession>Q9XTV0</accession>
<keyword evidence="1" id="KW-0472">Membrane</keyword>
<dbReference type="PANTHER" id="PTHR47922:SF1">
    <property type="entry name" value="SERPENTINE RECEPTOR, CLASS H"/>
    <property type="match status" value="1"/>
</dbReference>
<feature type="transmembrane region" description="Helical" evidence="1">
    <location>
        <begin position="287"/>
        <end position="304"/>
    </location>
</feature>
<dbReference type="Pfam" id="PF10318">
    <property type="entry name" value="7TM_GPCR_Srh"/>
    <property type="match status" value="1"/>
</dbReference>
<dbReference type="PANTHER" id="PTHR47922">
    <property type="entry name" value="SERPENTINE RECEPTOR, CLASS H"/>
    <property type="match status" value="1"/>
</dbReference>
<organism evidence="2 3">
    <name type="scientific">Caenorhabditis elegans</name>
    <dbReference type="NCBI Taxonomy" id="6239"/>
    <lineage>
        <taxon>Eukaryota</taxon>
        <taxon>Metazoa</taxon>
        <taxon>Ecdysozoa</taxon>
        <taxon>Nematoda</taxon>
        <taxon>Chromadorea</taxon>
        <taxon>Rhabditida</taxon>
        <taxon>Rhabditina</taxon>
        <taxon>Rhabditomorpha</taxon>
        <taxon>Rhabditoidea</taxon>
        <taxon>Rhabditidae</taxon>
        <taxon>Peloderinae</taxon>
        <taxon>Caenorhabditis</taxon>
    </lineage>
</organism>
<feature type="transmembrane region" description="Helical" evidence="1">
    <location>
        <begin position="20"/>
        <end position="42"/>
    </location>
</feature>
<dbReference type="AlphaFoldDB" id="Q9XTV0"/>
<name>Q9XTV0_CAEEL</name>